<feature type="region of interest" description="Disordered" evidence="1">
    <location>
        <begin position="255"/>
        <end position="294"/>
    </location>
</feature>
<sequence length="294" mass="33931">MADFSKIFWDHEGHAHTNAFHWEGFPRLLWESLQLFSYTEPPKYKGVEYSEEGVPRCRVKMTIPQHPSRSLWQPIEIDVVGHRLADTFEAAALEAINIFCDQHPNEVARYPIGLFPAADSRDPEWTFRVSHFGHLLGDLAEETLRATVRFMNAQYRHQILQHHGMSQMTSIAQGYHRNINWQITQIEELQATITTKDEVIAQRDETITHQEDQIIESDRLIIQHNTVIEFLQEQVHDLTLELDDAIAHIDMLDEQLVSPVAPEDSESEDEEEDPEEIEGVSDLDSEHGDPEPNP</sequence>
<feature type="compositionally biased region" description="Acidic residues" evidence="1">
    <location>
        <begin position="263"/>
        <end position="283"/>
    </location>
</feature>
<dbReference type="AlphaFoldDB" id="A0A2T8JDK3"/>
<evidence type="ECO:0000256" key="1">
    <source>
        <dbReference type="SAM" id="MobiDB-lite"/>
    </source>
</evidence>
<feature type="compositionally biased region" description="Basic and acidic residues" evidence="1">
    <location>
        <begin position="284"/>
        <end position="294"/>
    </location>
</feature>
<accession>A0A2T8JDK3</accession>
<dbReference type="EMBL" id="CM008049">
    <property type="protein sequence ID" value="PVH47999.1"/>
    <property type="molecule type" value="Genomic_DNA"/>
</dbReference>
<organism evidence="2">
    <name type="scientific">Panicum hallii</name>
    <dbReference type="NCBI Taxonomy" id="206008"/>
    <lineage>
        <taxon>Eukaryota</taxon>
        <taxon>Viridiplantae</taxon>
        <taxon>Streptophyta</taxon>
        <taxon>Embryophyta</taxon>
        <taxon>Tracheophyta</taxon>
        <taxon>Spermatophyta</taxon>
        <taxon>Magnoliopsida</taxon>
        <taxon>Liliopsida</taxon>
        <taxon>Poales</taxon>
        <taxon>Poaceae</taxon>
        <taxon>PACMAD clade</taxon>
        <taxon>Panicoideae</taxon>
        <taxon>Panicodae</taxon>
        <taxon>Paniceae</taxon>
        <taxon>Panicinae</taxon>
        <taxon>Panicum</taxon>
        <taxon>Panicum sect. Panicum</taxon>
    </lineage>
</organism>
<dbReference type="Gramene" id="PVH47999">
    <property type="protein sequence ID" value="PVH47999"/>
    <property type="gene ID" value="PAHAL_4G213900"/>
</dbReference>
<reference evidence="2" key="1">
    <citation type="submission" date="2018-04" db="EMBL/GenBank/DDBJ databases">
        <title>WGS assembly of Panicum hallii.</title>
        <authorList>
            <person name="Lovell J."/>
            <person name="Jenkins J."/>
            <person name="Lowry D."/>
            <person name="Mamidi S."/>
            <person name="Sreedasyam A."/>
            <person name="Weng X."/>
            <person name="Barry K."/>
            <person name="Bonette J."/>
            <person name="Campitelli B."/>
            <person name="Daum C."/>
            <person name="Gordon S."/>
            <person name="Gould B."/>
            <person name="Lipzen A."/>
            <person name="Macqueen A."/>
            <person name="Palacio-Mejia J."/>
            <person name="Plott C."/>
            <person name="Shakirov E."/>
            <person name="Shu S."/>
            <person name="Yoshinaga Y."/>
            <person name="Zane M."/>
            <person name="Rokhsar D."/>
            <person name="Grimwood J."/>
            <person name="Schmutz J."/>
            <person name="Juenger T."/>
        </authorList>
    </citation>
    <scope>NUCLEOTIDE SEQUENCE [LARGE SCALE GENOMIC DNA]</scope>
    <source>
        <strain evidence="2">FIL2</strain>
    </source>
</reference>
<dbReference type="Proteomes" id="UP000243499">
    <property type="component" value="Chromosome 4"/>
</dbReference>
<protein>
    <submittedName>
        <fullName evidence="2">Uncharacterized protein</fullName>
    </submittedName>
</protein>
<evidence type="ECO:0000313" key="2">
    <source>
        <dbReference type="EMBL" id="PVH47999.1"/>
    </source>
</evidence>
<proteinExistence type="predicted"/>
<name>A0A2T8JDK3_9POAL</name>
<gene>
    <name evidence="2" type="ORF">PAHAL_4G213900</name>
</gene>